<organism evidence="2 3">
    <name type="scientific">Sanguibacter keddieii (strain ATCC 51767 / DSM 10542 / NCFB 3025 / ST-74)</name>
    <dbReference type="NCBI Taxonomy" id="446469"/>
    <lineage>
        <taxon>Bacteria</taxon>
        <taxon>Bacillati</taxon>
        <taxon>Actinomycetota</taxon>
        <taxon>Actinomycetes</taxon>
        <taxon>Micrococcales</taxon>
        <taxon>Sanguibacteraceae</taxon>
        <taxon>Sanguibacter</taxon>
    </lineage>
</organism>
<proteinExistence type="predicted"/>
<evidence type="ECO:0008006" key="4">
    <source>
        <dbReference type="Google" id="ProtNLM"/>
    </source>
</evidence>
<protein>
    <recommendedName>
        <fullName evidence="4">Peptidase S9</fullName>
    </recommendedName>
</protein>
<accession>D1BFT7</accession>
<reference evidence="2 3" key="1">
    <citation type="journal article" date="2009" name="Stand. Genomic Sci.">
        <title>Complete genome sequence of Sanguibacter keddieii type strain (ST-74).</title>
        <authorList>
            <person name="Ivanova N."/>
            <person name="Sikorski J."/>
            <person name="Sims D."/>
            <person name="Brettin T."/>
            <person name="Detter J.C."/>
            <person name="Han C."/>
            <person name="Lapidus A."/>
            <person name="Copeland A."/>
            <person name="Glavina Del Rio T."/>
            <person name="Nolan M."/>
            <person name="Chen F."/>
            <person name="Lucas S."/>
            <person name="Tice H."/>
            <person name="Cheng J.F."/>
            <person name="Bruce D."/>
            <person name="Goodwin L."/>
            <person name="Pitluck S."/>
            <person name="Pati A."/>
            <person name="Mavromatis K."/>
            <person name="Chen A."/>
            <person name="Palaniappan K."/>
            <person name="D'haeseleer P."/>
            <person name="Chain P."/>
            <person name="Bristow J."/>
            <person name="Eisen J.A."/>
            <person name="Markowitz V."/>
            <person name="Hugenholtz P."/>
            <person name="Goker M."/>
            <person name="Pukall R."/>
            <person name="Klenk H.P."/>
            <person name="Kyrpides N.C."/>
        </authorList>
    </citation>
    <scope>NUCLEOTIDE SEQUENCE [LARGE SCALE GENOMIC DNA]</scope>
    <source>
        <strain evidence="3">ATCC 51767 / DSM 10542 / NCFB 3025 / ST-74</strain>
    </source>
</reference>
<evidence type="ECO:0000313" key="2">
    <source>
        <dbReference type="EMBL" id="ACZ21448.1"/>
    </source>
</evidence>
<dbReference type="Proteomes" id="UP000000322">
    <property type="component" value="Chromosome"/>
</dbReference>
<evidence type="ECO:0000313" key="3">
    <source>
        <dbReference type="Proteomes" id="UP000000322"/>
    </source>
</evidence>
<keyword evidence="1" id="KW-1133">Transmembrane helix</keyword>
<evidence type="ECO:0000256" key="1">
    <source>
        <dbReference type="SAM" id="Phobius"/>
    </source>
</evidence>
<dbReference type="OrthoDB" id="5113766at2"/>
<name>D1BFT7_SANKS</name>
<dbReference type="KEGG" id="ske:Sked_15130"/>
<feature type="transmembrane region" description="Helical" evidence="1">
    <location>
        <begin position="169"/>
        <end position="188"/>
    </location>
</feature>
<keyword evidence="3" id="KW-1185">Reference proteome</keyword>
<sequence length="198" mass="20650">MTTIDAPRPDSRSVIRSTAATTAFVVGWYALPDYVPSKTTRTALKAVGLATFATLGVREAMKGDALREAKDLLRGTVARARGVDGEAGERHDDVTPTAPMTREATASHAAGVRNALDDEIATDDSASVAALAGAAVVVAGSTALTVVVEQRVFRRNERRAAEGVRRPHTGTGVLFGLLTALVAVPDILTARSTEARAS</sequence>
<keyword evidence="1" id="KW-0472">Membrane</keyword>
<dbReference type="AlphaFoldDB" id="D1BFT7"/>
<feature type="transmembrane region" description="Helical" evidence="1">
    <location>
        <begin position="128"/>
        <end position="148"/>
    </location>
</feature>
<dbReference type="RefSeq" id="WP_012866517.1">
    <property type="nucleotide sequence ID" value="NC_013521.1"/>
</dbReference>
<gene>
    <name evidence="2" type="ordered locus">Sked_15130</name>
</gene>
<dbReference type="STRING" id="446469.Sked_15130"/>
<dbReference type="HOGENOM" id="CLU_138972_0_0_11"/>
<dbReference type="EMBL" id="CP001819">
    <property type="protein sequence ID" value="ACZ21448.1"/>
    <property type="molecule type" value="Genomic_DNA"/>
</dbReference>
<keyword evidence="1" id="KW-0812">Transmembrane</keyword>